<name>A0A1M6LLX3_9BACT</name>
<dbReference type="STRING" id="1123071.SAMN02745181_2439"/>
<dbReference type="Proteomes" id="UP000184510">
    <property type="component" value="Unassembled WGS sequence"/>
</dbReference>
<organism evidence="1 2">
    <name type="scientific">Rubritalea squalenifaciens DSM 18772</name>
    <dbReference type="NCBI Taxonomy" id="1123071"/>
    <lineage>
        <taxon>Bacteria</taxon>
        <taxon>Pseudomonadati</taxon>
        <taxon>Verrucomicrobiota</taxon>
        <taxon>Verrucomicrobiia</taxon>
        <taxon>Verrucomicrobiales</taxon>
        <taxon>Rubritaleaceae</taxon>
        <taxon>Rubritalea</taxon>
    </lineage>
</organism>
<dbReference type="AlphaFoldDB" id="A0A1M6LLX3"/>
<evidence type="ECO:0000313" key="1">
    <source>
        <dbReference type="EMBL" id="SHJ72249.1"/>
    </source>
</evidence>
<sequence length="173" mass="19990">MTWNDHFLKLFRRCLEAYRGGNSDFNTYYSDDDLTFLASIGYKPRELFDFVEDLADDGEPTESTALLIAAVRRDYLMVVQNNILSEYEITMDELPGKQEETDGIAYLPRIIAKAEHKLRGELDPNIMFGCGGDRNFFRRHGNIHPADFLRHVWAADGDHDHILDYVKSQPNQD</sequence>
<gene>
    <name evidence="1" type="ORF">SAMN02745181_2439</name>
</gene>
<accession>A0A1M6LLX3</accession>
<keyword evidence="2" id="KW-1185">Reference proteome</keyword>
<reference evidence="1 2" key="1">
    <citation type="submission" date="2016-11" db="EMBL/GenBank/DDBJ databases">
        <authorList>
            <person name="Jaros S."/>
            <person name="Januszkiewicz K."/>
            <person name="Wedrychowicz H."/>
        </authorList>
    </citation>
    <scope>NUCLEOTIDE SEQUENCE [LARGE SCALE GENOMIC DNA]</scope>
    <source>
        <strain evidence="1 2">DSM 18772</strain>
    </source>
</reference>
<protein>
    <recommendedName>
        <fullName evidence="3">DUF5069 domain-containing protein</fullName>
    </recommendedName>
</protein>
<dbReference type="InParanoid" id="A0A1M6LLX3"/>
<proteinExistence type="predicted"/>
<dbReference type="EMBL" id="FQYR01000004">
    <property type="protein sequence ID" value="SHJ72249.1"/>
    <property type="molecule type" value="Genomic_DNA"/>
</dbReference>
<dbReference type="OrthoDB" id="197194at2"/>
<evidence type="ECO:0008006" key="3">
    <source>
        <dbReference type="Google" id="ProtNLM"/>
    </source>
</evidence>
<evidence type="ECO:0000313" key="2">
    <source>
        <dbReference type="Proteomes" id="UP000184510"/>
    </source>
</evidence>